<dbReference type="PATRIC" id="fig|1514904.3.peg.1353"/>
<comment type="caution">
    <text evidence="2">The sequence shown here is derived from an EMBL/GenBank/DDBJ whole genome shotgun (WGS) entry which is preliminary data.</text>
</comment>
<evidence type="ECO:0000313" key="3">
    <source>
        <dbReference type="Proteomes" id="UP000038011"/>
    </source>
</evidence>
<dbReference type="AlphaFoldDB" id="A0A0M9GLI0"/>
<name>A0A0M9GLI0_9HYPH</name>
<gene>
    <name evidence="2" type="ORF">SU32_12520</name>
</gene>
<evidence type="ECO:0000256" key="1">
    <source>
        <dbReference type="SAM" id="SignalP"/>
    </source>
</evidence>
<organism evidence="2 3">
    <name type="scientific">Ahrensia marina</name>
    <dbReference type="NCBI Taxonomy" id="1514904"/>
    <lineage>
        <taxon>Bacteria</taxon>
        <taxon>Pseudomonadati</taxon>
        <taxon>Pseudomonadota</taxon>
        <taxon>Alphaproteobacteria</taxon>
        <taxon>Hyphomicrobiales</taxon>
        <taxon>Ahrensiaceae</taxon>
        <taxon>Ahrensia</taxon>
    </lineage>
</organism>
<sequence>MTKSNIITSILFAGFSTFAIGGISHAASGHDEKTMTVFKTPWCGCCQVWVEAIERAGYTVKVNDLDDLSSIKQQAEISKSLEGCHTAVLGGERKYVLEGHVPLAAIEKLQSEKPEIRGISTPGMPMGSLGMGYDESAQYTVYAYTSDPAADPTVFYEAGRSE</sequence>
<dbReference type="EMBL" id="JXMU01000018">
    <property type="protein sequence ID" value="KPB00637.1"/>
    <property type="molecule type" value="Genomic_DNA"/>
</dbReference>
<evidence type="ECO:0000313" key="2">
    <source>
        <dbReference type="EMBL" id="KPB00637.1"/>
    </source>
</evidence>
<dbReference type="Proteomes" id="UP000038011">
    <property type="component" value="Unassembled WGS sequence"/>
</dbReference>
<feature type="signal peptide" evidence="1">
    <location>
        <begin position="1"/>
        <end position="26"/>
    </location>
</feature>
<proteinExistence type="predicted"/>
<dbReference type="Pfam" id="PF04214">
    <property type="entry name" value="DUF411"/>
    <property type="match status" value="1"/>
</dbReference>
<reference evidence="2 3" key="1">
    <citation type="submission" date="2015-01" db="EMBL/GenBank/DDBJ databases">
        <title>Ahrensia donghaiensis sp. nov., a novel dimethylsulphoniopropionate-cleavage bacterium isolated from seawater and emended descriptions of the genus Ahrensia and Ahrensia kielensis.</title>
        <authorList>
            <person name="Liu J."/>
        </authorList>
    </citation>
    <scope>NUCLEOTIDE SEQUENCE [LARGE SCALE GENOMIC DNA]</scope>
    <source>
        <strain evidence="2 3">LZD062</strain>
    </source>
</reference>
<dbReference type="OrthoDB" id="14727at2"/>
<dbReference type="InterPro" id="IPR036249">
    <property type="entry name" value="Thioredoxin-like_sf"/>
</dbReference>
<feature type="chain" id="PRO_5005836505" evidence="1">
    <location>
        <begin position="27"/>
        <end position="162"/>
    </location>
</feature>
<accession>A0A0M9GLI0</accession>
<keyword evidence="3" id="KW-1185">Reference proteome</keyword>
<dbReference type="SUPFAM" id="SSF52833">
    <property type="entry name" value="Thioredoxin-like"/>
    <property type="match status" value="1"/>
</dbReference>
<dbReference type="RefSeq" id="WP_082376715.1">
    <property type="nucleotide sequence ID" value="NZ_JXMU01000018.1"/>
</dbReference>
<keyword evidence="1" id="KW-0732">Signal</keyword>
<protein>
    <submittedName>
        <fullName evidence="2">CopG protein</fullName>
    </submittedName>
</protein>
<dbReference type="InterPro" id="IPR007332">
    <property type="entry name" value="DUF411"/>
</dbReference>